<evidence type="ECO:0000259" key="1">
    <source>
        <dbReference type="Pfam" id="PF03358"/>
    </source>
</evidence>
<protein>
    <submittedName>
        <fullName evidence="2">Chromate reductase</fullName>
    </submittedName>
</protein>
<reference evidence="2 3" key="1">
    <citation type="submission" date="2023-07" db="EMBL/GenBank/DDBJ databases">
        <title>Sequencing the genomes of 1000 actinobacteria strains.</title>
        <authorList>
            <person name="Klenk H.-P."/>
        </authorList>
    </citation>
    <scope>NUCLEOTIDE SEQUENCE [LARGE SCALE GENOMIC DNA]</scope>
    <source>
        <strain evidence="2 3">DSM 15539</strain>
    </source>
</reference>
<gene>
    <name evidence="2" type="ORF">J2S36_001663</name>
</gene>
<keyword evidence="3" id="KW-1185">Reference proteome</keyword>
<accession>A0ABU1T407</accession>
<dbReference type="Gene3D" id="3.40.50.360">
    <property type="match status" value="1"/>
</dbReference>
<name>A0ABU1T407_9ACTO</name>
<dbReference type="SUPFAM" id="SSF52218">
    <property type="entry name" value="Flavoproteins"/>
    <property type="match status" value="1"/>
</dbReference>
<evidence type="ECO:0000313" key="3">
    <source>
        <dbReference type="Proteomes" id="UP001266099"/>
    </source>
</evidence>
<evidence type="ECO:0000313" key="2">
    <source>
        <dbReference type="EMBL" id="MDR6940120.1"/>
    </source>
</evidence>
<proteinExistence type="predicted"/>
<comment type="caution">
    <text evidence="2">The sequence shown here is derived from an EMBL/GenBank/DDBJ whole genome shotgun (WGS) entry which is preliminary data.</text>
</comment>
<dbReference type="PANTHER" id="PTHR30543">
    <property type="entry name" value="CHROMATE REDUCTASE"/>
    <property type="match status" value="1"/>
</dbReference>
<feature type="domain" description="NADPH-dependent FMN reductase-like" evidence="1">
    <location>
        <begin position="1"/>
        <end position="142"/>
    </location>
</feature>
<dbReference type="Pfam" id="PF03358">
    <property type="entry name" value="FMN_red"/>
    <property type="match status" value="1"/>
</dbReference>
<sequence length="177" mass="19138">MKIVYLVGSLSKDSLNRQLANVLVQNAPEGVEMVEANIADLPLFNRDLENDFPPAAREFKDLVTSADGVLFITPEYNRSYSAAIHNAIEWTSRPYGEWALAGKPVATIGTSPSGIGAALGQTQLRSSLLFFGTKLMGQPEGYINAITSGLIEGNVNPESEEFLKGWIGAFAEFVKNA</sequence>
<dbReference type="Proteomes" id="UP001266099">
    <property type="component" value="Unassembled WGS sequence"/>
</dbReference>
<dbReference type="InterPro" id="IPR029039">
    <property type="entry name" value="Flavoprotein-like_sf"/>
</dbReference>
<dbReference type="RefSeq" id="WP_309957355.1">
    <property type="nucleotide sequence ID" value="NZ_JAVDUJ010000001.1"/>
</dbReference>
<organism evidence="2 3">
    <name type="scientific">Arcanobacterium hippocoleae</name>
    <dbReference type="NCBI Taxonomy" id="149017"/>
    <lineage>
        <taxon>Bacteria</taxon>
        <taxon>Bacillati</taxon>
        <taxon>Actinomycetota</taxon>
        <taxon>Actinomycetes</taxon>
        <taxon>Actinomycetales</taxon>
        <taxon>Actinomycetaceae</taxon>
        <taxon>Arcanobacterium</taxon>
    </lineage>
</organism>
<dbReference type="InterPro" id="IPR005025">
    <property type="entry name" value="FMN_Rdtase-like_dom"/>
</dbReference>
<dbReference type="PANTHER" id="PTHR30543:SF21">
    <property type="entry name" value="NAD(P)H-DEPENDENT FMN REDUCTASE LOT6"/>
    <property type="match status" value="1"/>
</dbReference>
<dbReference type="InterPro" id="IPR050712">
    <property type="entry name" value="NAD(P)H-dep_reductase"/>
</dbReference>
<dbReference type="EMBL" id="JAVDUJ010000001">
    <property type="protein sequence ID" value="MDR6940120.1"/>
    <property type="molecule type" value="Genomic_DNA"/>
</dbReference>